<feature type="chain" id="PRO_5044317337" evidence="11">
    <location>
        <begin position="20"/>
        <end position="325"/>
    </location>
</feature>
<evidence type="ECO:0000256" key="1">
    <source>
        <dbReference type="ARBA" id="ARBA00004613"/>
    </source>
</evidence>
<keyword evidence="3 10" id="KW-0645">Protease</keyword>
<keyword evidence="5 10" id="KW-0378">Hydrolase</keyword>
<dbReference type="AlphaFoldDB" id="A0AB38ZEA2"/>
<feature type="signal peptide" evidence="11">
    <location>
        <begin position="1"/>
        <end position="19"/>
    </location>
</feature>
<evidence type="ECO:0000313" key="13">
    <source>
        <dbReference type="EMBL" id="WXH71739.1"/>
    </source>
</evidence>
<dbReference type="PRINTS" id="PR00722">
    <property type="entry name" value="CHYMOTRYPSIN"/>
</dbReference>
<protein>
    <submittedName>
        <fullName evidence="13">Venom S1 protease 24</fullName>
    </submittedName>
</protein>
<evidence type="ECO:0000256" key="7">
    <source>
        <dbReference type="ARBA" id="ARBA00023145"/>
    </source>
</evidence>
<keyword evidence="6 10" id="KW-0720">Serine protease</keyword>
<name>A0AB38ZEA2_9HEMI</name>
<dbReference type="SUPFAM" id="SSF50494">
    <property type="entry name" value="Trypsin-like serine proteases"/>
    <property type="match status" value="1"/>
</dbReference>
<comment type="subcellular location">
    <subcellularLocation>
        <location evidence="1">Secreted</location>
    </subcellularLocation>
</comment>
<dbReference type="InterPro" id="IPR033116">
    <property type="entry name" value="TRYPSIN_SER"/>
</dbReference>
<dbReference type="InterPro" id="IPR009003">
    <property type="entry name" value="Peptidase_S1_PA"/>
</dbReference>
<dbReference type="FunFam" id="2.40.10.10:FF:000146">
    <property type="entry name" value="Serine protease 53"/>
    <property type="match status" value="1"/>
</dbReference>
<dbReference type="Pfam" id="PF00089">
    <property type="entry name" value="Trypsin"/>
    <property type="match status" value="1"/>
</dbReference>
<feature type="domain" description="Peptidase S1" evidence="12">
    <location>
        <begin position="78"/>
        <end position="313"/>
    </location>
</feature>
<dbReference type="EMBL" id="PP510814">
    <property type="protein sequence ID" value="WXH71739.1"/>
    <property type="molecule type" value="mRNA"/>
</dbReference>
<dbReference type="InterPro" id="IPR001254">
    <property type="entry name" value="Trypsin_dom"/>
</dbReference>
<dbReference type="GO" id="GO:0004252">
    <property type="term" value="F:serine-type endopeptidase activity"/>
    <property type="evidence" value="ECO:0007669"/>
    <property type="project" value="InterPro"/>
</dbReference>
<evidence type="ECO:0000256" key="8">
    <source>
        <dbReference type="ARBA" id="ARBA00023157"/>
    </source>
</evidence>
<keyword evidence="8" id="KW-1015">Disulfide bond</keyword>
<evidence type="ECO:0000259" key="12">
    <source>
        <dbReference type="PROSITE" id="PS50240"/>
    </source>
</evidence>
<keyword evidence="2" id="KW-0964">Secreted</keyword>
<evidence type="ECO:0000256" key="3">
    <source>
        <dbReference type="ARBA" id="ARBA00022670"/>
    </source>
</evidence>
<dbReference type="InterPro" id="IPR043504">
    <property type="entry name" value="Peptidase_S1_PA_chymotrypsin"/>
</dbReference>
<dbReference type="InterPro" id="IPR051487">
    <property type="entry name" value="Ser/Thr_Proteases_Immune/Dev"/>
</dbReference>
<evidence type="ECO:0000256" key="6">
    <source>
        <dbReference type="ARBA" id="ARBA00022825"/>
    </source>
</evidence>
<dbReference type="PROSITE" id="PS00135">
    <property type="entry name" value="TRYPSIN_SER"/>
    <property type="match status" value="1"/>
</dbReference>
<keyword evidence="4 11" id="KW-0732">Signal</keyword>
<organism evidence="13">
    <name type="scientific">Ectomocoris sp</name>
    <dbReference type="NCBI Taxonomy" id="3104572"/>
    <lineage>
        <taxon>Eukaryota</taxon>
        <taxon>Metazoa</taxon>
        <taxon>Ecdysozoa</taxon>
        <taxon>Arthropoda</taxon>
        <taxon>Hexapoda</taxon>
        <taxon>Insecta</taxon>
        <taxon>Pterygota</taxon>
        <taxon>Neoptera</taxon>
        <taxon>Paraneoptera</taxon>
        <taxon>Hemiptera</taxon>
        <taxon>Heteroptera</taxon>
        <taxon>Panheteroptera</taxon>
        <taxon>Cimicomorpha</taxon>
        <taxon>Reduviidae</taxon>
        <taxon>Peiratinae</taxon>
        <taxon>Ectomocoris</taxon>
    </lineage>
</organism>
<dbReference type="InterPro" id="IPR001314">
    <property type="entry name" value="Peptidase_S1A"/>
</dbReference>
<dbReference type="PANTHER" id="PTHR24256">
    <property type="entry name" value="TRYPTASE-RELATED"/>
    <property type="match status" value="1"/>
</dbReference>
<sequence length="325" mass="35373">MWIFLFYGLLCSIDGTVNAEQIDYSSVNTRVIIENKTKWQYAIGGESAPIDSSEHGVTKGARETSCNCGKANRAVKRIVGGTAYGRFEYPLIAGVSYSTSPLRPHCGSTIITNKHFLTAAHCTVKAVGGVGIFVTVGEHERGMTAGSYTITVDHIIQHEGFNPNNLKHDICLLALKNGLLLSPAIGPACFPTSDMKDLAGEHVRIIGWGSLREGGGMQFRPQKIDVKVIDENSCNRIWPAYVSANPATQICTHTKNKSPCQGDSGGPVIWLDPETNRYTIVGIVSFGPHCKDEKPSVQTSVKAYISWIEKHVKATAPEQKLCRKV</sequence>
<accession>A0AB38ZEA2</accession>
<dbReference type="GO" id="GO:0006508">
    <property type="term" value="P:proteolysis"/>
    <property type="evidence" value="ECO:0007669"/>
    <property type="project" value="UniProtKB-KW"/>
</dbReference>
<dbReference type="SMART" id="SM00020">
    <property type="entry name" value="Tryp_SPc"/>
    <property type="match status" value="1"/>
</dbReference>
<proteinExistence type="evidence at transcript level"/>
<dbReference type="Gene3D" id="2.40.10.10">
    <property type="entry name" value="Trypsin-like serine proteases"/>
    <property type="match status" value="1"/>
</dbReference>
<evidence type="ECO:0000256" key="11">
    <source>
        <dbReference type="SAM" id="SignalP"/>
    </source>
</evidence>
<dbReference type="PROSITE" id="PS50240">
    <property type="entry name" value="TRYPSIN_DOM"/>
    <property type="match status" value="1"/>
</dbReference>
<evidence type="ECO:0000256" key="4">
    <source>
        <dbReference type="ARBA" id="ARBA00022729"/>
    </source>
</evidence>
<dbReference type="PROSITE" id="PS00134">
    <property type="entry name" value="TRYPSIN_HIS"/>
    <property type="match status" value="1"/>
</dbReference>
<keyword evidence="7" id="KW-0865">Zymogen</keyword>
<dbReference type="CDD" id="cd00190">
    <property type="entry name" value="Tryp_SPc"/>
    <property type="match status" value="1"/>
</dbReference>
<evidence type="ECO:0000256" key="9">
    <source>
        <dbReference type="ARBA" id="ARBA00024195"/>
    </source>
</evidence>
<evidence type="ECO:0000256" key="5">
    <source>
        <dbReference type="ARBA" id="ARBA00022801"/>
    </source>
</evidence>
<comment type="similarity">
    <text evidence="9">Belongs to the peptidase S1 family. CLIP subfamily.</text>
</comment>
<evidence type="ECO:0000256" key="2">
    <source>
        <dbReference type="ARBA" id="ARBA00022525"/>
    </source>
</evidence>
<reference evidence="13" key="1">
    <citation type="submission" date="2024-03" db="EMBL/GenBank/DDBJ databases">
        <authorList>
            <person name="Jin J.A."/>
            <person name="King G.A."/>
            <person name="Walker A."/>
        </authorList>
    </citation>
    <scope>NUCLEOTIDE SEQUENCE</scope>
</reference>
<dbReference type="GO" id="GO:0005576">
    <property type="term" value="C:extracellular region"/>
    <property type="evidence" value="ECO:0007669"/>
    <property type="project" value="UniProtKB-SubCell"/>
</dbReference>
<evidence type="ECO:0000256" key="10">
    <source>
        <dbReference type="RuleBase" id="RU363034"/>
    </source>
</evidence>
<dbReference type="InterPro" id="IPR018114">
    <property type="entry name" value="TRYPSIN_HIS"/>
</dbReference>